<keyword evidence="2" id="KW-1185">Reference proteome</keyword>
<sequence>MGPRSLHGAPARPPRVRLTLGWTLAGAWIGVSRTDTDPAGVTVLHQGGAQATLGKIAAALGWPPLPLAPDPVLDLRGGDVIILDRHPLGHQVEATLEANTGQGLGHARAGTFSAVLAQLQQTAVRSG</sequence>
<proteinExistence type="predicted"/>
<comment type="caution">
    <text evidence="1">The sequence shown here is derived from an EMBL/GenBank/DDBJ whole genome shotgun (WGS) entry which is preliminary data.</text>
</comment>
<accession>A0ABQ2FP10</accession>
<dbReference type="Proteomes" id="UP000604341">
    <property type="component" value="Unassembled WGS sequence"/>
</dbReference>
<dbReference type="EMBL" id="BMPE01000015">
    <property type="protein sequence ID" value="GGL12968.1"/>
    <property type="molecule type" value="Genomic_DNA"/>
</dbReference>
<evidence type="ECO:0000313" key="2">
    <source>
        <dbReference type="Proteomes" id="UP000604341"/>
    </source>
</evidence>
<name>A0ABQ2FP10_9DEIO</name>
<protein>
    <submittedName>
        <fullName evidence="1">Uncharacterized protein</fullName>
    </submittedName>
</protein>
<reference evidence="2" key="1">
    <citation type="journal article" date="2019" name="Int. J. Syst. Evol. Microbiol.">
        <title>The Global Catalogue of Microorganisms (GCM) 10K type strain sequencing project: providing services to taxonomists for standard genome sequencing and annotation.</title>
        <authorList>
            <consortium name="The Broad Institute Genomics Platform"/>
            <consortium name="The Broad Institute Genome Sequencing Center for Infectious Disease"/>
            <person name="Wu L."/>
            <person name="Ma J."/>
        </authorList>
    </citation>
    <scope>NUCLEOTIDE SEQUENCE [LARGE SCALE GENOMIC DNA]</scope>
    <source>
        <strain evidence="2">JCM 19173</strain>
    </source>
</reference>
<evidence type="ECO:0000313" key="1">
    <source>
        <dbReference type="EMBL" id="GGL12968.1"/>
    </source>
</evidence>
<gene>
    <name evidence="1" type="ORF">GCM10010844_34670</name>
</gene>
<organism evidence="1 2">
    <name type="scientific">Deinococcus radiotolerans</name>
    <dbReference type="NCBI Taxonomy" id="1309407"/>
    <lineage>
        <taxon>Bacteria</taxon>
        <taxon>Thermotogati</taxon>
        <taxon>Deinococcota</taxon>
        <taxon>Deinococci</taxon>
        <taxon>Deinococcales</taxon>
        <taxon>Deinococcaceae</taxon>
        <taxon>Deinococcus</taxon>
    </lineage>
</organism>